<reference evidence="2 3" key="1">
    <citation type="submission" date="2023-03" db="EMBL/GenBank/DDBJ databases">
        <authorList>
            <person name="Mo P."/>
        </authorList>
    </citation>
    <scope>NUCLEOTIDE SEQUENCE [LARGE SCALE GENOMIC DNA]</scope>
    <source>
        <strain evidence="2 3">HUAS 5</strain>
    </source>
</reference>
<dbReference type="Proteomes" id="UP001216440">
    <property type="component" value="Chromosome"/>
</dbReference>
<gene>
    <name evidence="2" type="ORF">PYS65_25745</name>
</gene>
<dbReference type="RefSeq" id="WP_279336306.1">
    <property type="nucleotide sequence ID" value="NZ_CP121682.1"/>
</dbReference>
<feature type="region of interest" description="Disordered" evidence="1">
    <location>
        <begin position="115"/>
        <end position="207"/>
    </location>
</feature>
<evidence type="ECO:0000256" key="1">
    <source>
        <dbReference type="SAM" id="MobiDB-lite"/>
    </source>
</evidence>
<keyword evidence="3" id="KW-1185">Reference proteome</keyword>
<sequence length="207" mass="22822">MARILVQGDDLVVCLPWWEKAAARRGSVRVPLAAVRRVTVEPAWWRALRGVVLRGVWIPGVLCVGTRCHPGGQDFVAVRPGRPVVCVELRPTAPFSLLAVSVRDDAEGMAERLRRCTPDNDASTPWRQPLPAAEETENSWRALAREPRRRRRRPRPASTVRRSHAPKSLQVRAADRRPVHGRRGGAATVCSSSSSSSSRAASPLALR</sequence>
<evidence type="ECO:0000313" key="3">
    <source>
        <dbReference type="Proteomes" id="UP001216440"/>
    </source>
</evidence>
<evidence type="ECO:0000313" key="2">
    <source>
        <dbReference type="EMBL" id="WGD43253.1"/>
    </source>
</evidence>
<accession>A0ABY8K9R6</accession>
<organism evidence="2 3">
    <name type="scientific">Streptomyces cathayae</name>
    <dbReference type="NCBI Taxonomy" id="3031124"/>
    <lineage>
        <taxon>Bacteria</taxon>
        <taxon>Bacillati</taxon>
        <taxon>Actinomycetota</taxon>
        <taxon>Actinomycetes</taxon>
        <taxon>Kitasatosporales</taxon>
        <taxon>Streptomycetaceae</taxon>
        <taxon>Streptomyces</taxon>
    </lineage>
</organism>
<protein>
    <submittedName>
        <fullName evidence="2">Uncharacterized protein</fullName>
    </submittedName>
</protein>
<proteinExistence type="predicted"/>
<feature type="compositionally biased region" description="Basic residues" evidence="1">
    <location>
        <begin position="147"/>
        <end position="165"/>
    </location>
</feature>
<dbReference type="EMBL" id="CP121682">
    <property type="protein sequence ID" value="WGD43253.1"/>
    <property type="molecule type" value="Genomic_DNA"/>
</dbReference>
<name>A0ABY8K9R6_9ACTN</name>